<accession>A0A926DT43</accession>
<dbReference type="EMBL" id="JACRSQ010000008">
    <property type="protein sequence ID" value="MBC8543312.1"/>
    <property type="molecule type" value="Genomic_DNA"/>
</dbReference>
<evidence type="ECO:0000256" key="10">
    <source>
        <dbReference type="RuleBase" id="RU363054"/>
    </source>
</evidence>
<keyword evidence="7 9" id="KW-1133">Transmembrane helix</keyword>
<evidence type="ECO:0000313" key="13">
    <source>
        <dbReference type="Proteomes" id="UP000657006"/>
    </source>
</evidence>
<feature type="transmembrane region" description="Helical" evidence="9">
    <location>
        <begin position="154"/>
        <end position="177"/>
    </location>
</feature>
<dbReference type="GO" id="GO:0005315">
    <property type="term" value="F:phosphate transmembrane transporter activity"/>
    <property type="evidence" value="ECO:0007669"/>
    <property type="project" value="InterPro"/>
</dbReference>
<evidence type="ECO:0000256" key="8">
    <source>
        <dbReference type="ARBA" id="ARBA00023136"/>
    </source>
</evidence>
<evidence type="ECO:0000256" key="4">
    <source>
        <dbReference type="ARBA" id="ARBA00022475"/>
    </source>
</evidence>
<proteinExistence type="inferred from homology"/>
<dbReference type="SUPFAM" id="SSF161098">
    <property type="entry name" value="MetI-like"/>
    <property type="match status" value="1"/>
</dbReference>
<evidence type="ECO:0000313" key="12">
    <source>
        <dbReference type="EMBL" id="MBC8543312.1"/>
    </source>
</evidence>
<protein>
    <recommendedName>
        <fullName evidence="10">Phosphate transport system permease protein</fullName>
    </recommendedName>
</protein>
<organism evidence="12 13">
    <name type="scientific">Bianquea renquensis</name>
    <dbReference type="NCBI Taxonomy" id="2763661"/>
    <lineage>
        <taxon>Bacteria</taxon>
        <taxon>Bacillati</taxon>
        <taxon>Bacillota</taxon>
        <taxon>Clostridia</taxon>
        <taxon>Eubacteriales</taxon>
        <taxon>Bianqueaceae</taxon>
        <taxon>Bianquea</taxon>
    </lineage>
</organism>
<dbReference type="RefSeq" id="WP_177719498.1">
    <property type="nucleotide sequence ID" value="NZ_JACRSQ010000008.1"/>
</dbReference>
<gene>
    <name evidence="12" type="primary">pstC</name>
    <name evidence="12" type="ORF">H8730_07120</name>
</gene>
<dbReference type="Proteomes" id="UP000657006">
    <property type="component" value="Unassembled WGS sequence"/>
</dbReference>
<evidence type="ECO:0000256" key="5">
    <source>
        <dbReference type="ARBA" id="ARBA00022592"/>
    </source>
</evidence>
<comment type="subcellular location">
    <subcellularLocation>
        <location evidence="1 9">Cell membrane</location>
        <topology evidence="1 9">Multi-pass membrane protein</topology>
    </subcellularLocation>
</comment>
<dbReference type="PROSITE" id="PS50928">
    <property type="entry name" value="ABC_TM1"/>
    <property type="match status" value="1"/>
</dbReference>
<comment type="caution">
    <text evidence="12">The sequence shown here is derived from an EMBL/GenBank/DDBJ whole genome shotgun (WGS) entry which is preliminary data.</text>
</comment>
<dbReference type="NCBIfam" id="TIGR02138">
    <property type="entry name" value="phosphate_pstC"/>
    <property type="match status" value="1"/>
</dbReference>
<dbReference type="Pfam" id="PF00528">
    <property type="entry name" value="BPD_transp_1"/>
    <property type="match status" value="1"/>
</dbReference>
<name>A0A926DT43_9FIRM</name>
<evidence type="ECO:0000256" key="2">
    <source>
        <dbReference type="ARBA" id="ARBA00007069"/>
    </source>
</evidence>
<dbReference type="GO" id="GO:0005886">
    <property type="term" value="C:plasma membrane"/>
    <property type="evidence" value="ECO:0007669"/>
    <property type="project" value="UniProtKB-SubCell"/>
</dbReference>
<feature type="transmembrane region" description="Helical" evidence="9">
    <location>
        <begin position="198"/>
        <end position="217"/>
    </location>
</feature>
<feature type="transmembrane region" description="Helical" evidence="9">
    <location>
        <begin position="12"/>
        <end position="35"/>
    </location>
</feature>
<dbReference type="Gene3D" id="1.10.3720.10">
    <property type="entry name" value="MetI-like"/>
    <property type="match status" value="1"/>
</dbReference>
<feature type="domain" description="ABC transmembrane type-1" evidence="11">
    <location>
        <begin position="78"/>
        <end position="288"/>
    </location>
</feature>
<keyword evidence="4 10" id="KW-1003">Cell membrane</keyword>
<dbReference type="PANTHER" id="PTHR30425">
    <property type="entry name" value="PHOSPHATE TRANSPORT SYSTEM PERMEASE PROTEIN PST"/>
    <property type="match status" value="1"/>
</dbReference>
<reference evidence="12" key="1">
    <citation type="submission" date="2020-08" db="EMBL/GenBank/DDBJ databases">
        <title>Genome public.</title>
        <authorList>
            <person name="Liu C."/>
            <person name="Sun Q."/>
        </authorList>
    </citation>
    <scope>NUCLEOTIDE SEQUENCE</scope>
    <source>
        <strain evidence="12">NSJ-32</strain>
    </source>
</reference>
<keyword evidence="3 9" id="KW-0813">Transport</keyword>
<keyword evidence="13" id="KW-1185">Reference proteome</keyword>
<keyword evidence="5 10" id="KW-0592">Phosphate transport</keyword>
<comment type="similarity">
    <text evidence="2 10">Belongs to the binding-protein-dependent transport system permease family. CysTW subfamily.</text>
</comment>
<evidence type="ECO:0000256" key="6">
    <source>
        <dbReference type="ARBA" id="ARBA00022692"/>
    </source>
</evidence>
<dbReference type="InterPro" id="IPR000515">
    <property type="entry name" value="MetI-like"/>
</dbReference>
<dbReference type="AlphaFoldDB" id="A0A926DT43"/>
<feature type="transmembrane region" description="Helical" evidence="9">
    <location>
        <begin position="119"/>
        <end position="142"/>
    </location>
</feature>
<dbReference type="GO" id="GO:0006817">
    <property type="term" value="P:phosphate ion transport"/>
    <property type="evidence" value="ECO:0007669"/>
    <property type="project" value="UniProtKB-KW"/>
</dbReference>
<feature type="transmembrane region" description="Helical" evidence="9">
    <location>
        <begin position="74"/>
        <end position="107"/>
    </location>
</feature>
<comment type="function">
    <text evidence="10">Part of the binding-protein-dependent transport system for phosphate; probably responsible for the translocation of the substrate across the membrane.</text>
</comment>
<keyword evidence="8 9" id="KW-0472">Membrane</keyword>
<feature type="transmembrane region" description="Helical" evidence="9">
    <location>
        <begin position="269"/>
        <end position="288"/>
    </location>
</feature>
<evidence type="ECO:0000259" key="11">
    <source>
        <dbReference type="PROSITE" id="PS50928"/>
    </source>
</evidence>
<evidence type="ECO:0000256" key="9">
    <source>
        <dbReference type="RuleBase" id="RU363032"/>
    </source>
</evidence>
<keyword evidence="6 9" id="KW-0812">Transmembrane</keyword>
<sequence length="302" mass="32561">MGQQHRNEKIAKIFFLITGLIAVASVLLITFFVFFQGLQPFFPFNKEGRYSFWKFISGLQWKPNDEVAKASYGILYMIVGSLFSTLGAVILAVPIGILTAVYIAELAPRFVVKILQPAVELLSGIPSVLFGVFGLGFIVPIIMKTSPYARGQSLLAVILVLAVMILPIIVSLSVTALQAVPHAYREGSYALGASKIHTIFHLVIPAARSGLLAGIVLGTGRGIGETMAVMMVAGNSGGGIPTSLWQQIRPLTVNIAMEMGYSSGLHQEMLFATAVILFLFIFGINLILTKITAKLGDVDVKF</sequence>
<dbReference type="CDD" id="cd06261">
    <property type="entry name" value="TM_PBP2"/>
    <property type="match status" value="1"/>
</dbReference>
<dbReference type="PANTHER" id="PTHR30425:SF1">
    <property type="entry name" value="PHOSPHATE TRANSPORT SYSTEM PERMEASE PROTEIN PSTC"/>
    <property type="match status" value="1"/>
</dbReference>
<evidence type="ECO:0000256" key="1">
    <source>
        <dbReference type="ARBA" id="ARBA00004651"/>
    </source>
</evidence>
<evidence type="ECO:0000256" key="7">
    <source>
        <dbReference type="ARBA" id="ARBA00022989"/>
    </source>
</evidence>
<dbReference type="InterPro" id="IPR011864">
    <property type="entry name" value="Phosphate_PstC"/>
</dbReference>
<evidence type="ECO:0000256" key="3">
    <source>
        <dbReference type="ARBA" id="ARBA00022448"/>
    </source>
</evidence>
<dbReference type="InterPro" id="IPR051124">
    <property type="entry name" value="Phosphate_Transport_Permease"/>
</dbReference>
<dbReference type="InterPro" id="IPR035906">
    <property type="entry name" value="MetI-like_sf"/>
</dbReference>